<sequence length="247" mass="27103">ITLAEALRRIGKQIAWPPLEWAMCRGLEGVLFSVGGVDFFPISLGRCPLSDIMQLADDEILGSSVTAAGQPLWNIAFRADVFAPDRRTPSLIKVGEDGPRMYVTGPRPGRLLWRLEEAVPAHVPQQLTEKLRREVVEDLKIEAALALALKRAEQIASAASADGLAAVAEGRKLQTSLTGLFTRRRIISPSRQLMSAMLALGRGGRELMMRVAVTKPVDFTFYDVPGLELKGHDDRSRFMAKAFSLVP</sequence>
<feature type="non-terminal residue" evidence="1">
    <location>
        <position position="1"/>
    </location>
</feature>
<reference evidence="1" key="1">
    <citation type="journal article" date="2014" name="Front. Microbiol.">
        <title>High frequency of phylogenetically diverse reductive dehalogenase-homologous genes in deep subseafloor sedimentary metagenomes.</title>
        <authorList>
            <person name="Kawai M."/>
            <person name="Futagami T."/>
            <person name="Toyoda A."/>
            <person name="Takaki Y."/>
            <person name="Nishi S."/>
            <person name="Hori S."/>
            <person name="Arai W."/>
            <person name="Tsubouchi T."/>
            <person name="Morono Y."/>
            <person name="Uchiyama I."/>
            <person name="Ito T."/>
            <person name="Fujiyama A."/>
            <person name="Inagaki F."/>
            <person name="Takami H."/>
        </authorList>
    </citation>
    <scope>NUCLEOTIDE SEQUENCE</scope>
    <source>
        <strain evidence="1">Expedition CK06-06</strain>
    </source>
</reference>
<dbReference type="AlphaFoldDB" id="X0WRQ9"/>
<feature type="non-terminal residue" evidence="1">
    <location>
        <position position="247"/>
    </location>
</feature>
<organism evidence="1">
    <name type="scientific">marine sediment metagenome</name>
    <dbReference type="NCBI Taxonomy" id="412755"/>
    <lineage>
        <taxon>unclassified sequences</taxon>
        <taxon>metagenomes</taxon>
        <taxon>ecological metagenomes</taxon>
    </lineage>
</organism>
<protein>
    <submittedName>
        <fullName evidence="1">Uncharacterized protein</fullName>
    </submittedName>
</protein>
<dbReference type="EMBL" id="BARS01045517">
    <property type="protein sequence ID" value="GAG33634.1"/>
    <property type="molecule type" value="Genomic_DNA"/>
</dbReference>
<comment type="caution">
    <text evidence="1">The sequence shown here is derived from an EMBL/GenBank/DDBJ whole genome shotgun (WGS) entry which is preliminary data.</text>
</comment>
<gene>
    <name evidence="1" type="ORF">S01H1_68632</name>
</gene>
<accession>X0WRQ9</accession>
<proteinExistence type="predicted"/>
<name>X0WRQ9_9ZZZZ</name>
<evidence type="ECO:0000313" key="1">
    <source>
        <dbReference type="EMBL" id="GAG33634.1"/>
    </source>
</evidence>